<feature type="compositionally biased region" description="Pro residues" evidence="1">
    <location>
        <begin position="174"/>
        <end position="187"/>
    </location>
</feature>
<reference evidence="2 3" key="1">
    <citation type="journal article" date="2016" name="Nat. Commun.">
        <title>Thousands of microbial genomes shed light on interconnected biogeochemical processes in an aquifer system.</title>
        <authorList>
            <person name="Anantharaman K."/>
            <person name="Brown C.T."/>
            <person name="Hug L.A."/>
            <person name="Sharon I."/>
            <person name="Castelle C.J."/>
            <person name="Probst A.J."/>
            <person name="Thomas B.C."/>
            <person name="Singh A."/>
            <person name="Wilkins M.J."/>
            <person name="Karaoz U."/>
            <person name="Brodie E.L."/>
            <person name="Williams K.H."/>
            <person name="Hubbard S.S."/>
            <person name="Banfield J.F."/>
        </authorList>
    </citation>
    <scope>NUCLEOTIDE SEQUENCE [LARGE SCALE GENOMIC DNA]</scope>
</reference>
<dbReference type="AlphaFoldDB" id="A0A1F6U1V5"/>
<organism evidence="2 3">
    <name type="scientific">Candidatus Muproteobacteria bacterium RIFCSPLOWO2_01_FULL_60_18</name>
    <dbReference type="NCBI Taxonomy" id="1817768"/>
    <lineage>
        <taxon>Bacteria</taxon>
        <taxon>Pseudomonadati</taxon>
        <taxon>Pseudomonadota</taxon>
        <taxon>Candidatus Muproteobacteria</taxon>
    </lineage>
</organism>
<gene>
    <name evidence="2" type="ORF">A3A87_04655</name>
</gene>
<comment type="caution">
    <text evidence="2">The sequence shown here is derived from an EMBL/GenBank/DDBJ whole genome shotgun (WGS) entry which is preliminary data.</text>
</comment>
<sequence>MVTLPLAASNCACGHQFDHDDTDATLSSEEIRVKAEELYENYLAARAEQAASAVMAAQSEFARDPASSQKSQRVASAIQESEEARAALAVQSARVVEMKKALPPPAPALRPMQVPSAPEKKAASAKPVVVPLPARATAKAANTTAVTASMASIRAKRAARKAALATARSMSVPTPVPARPEITPPPVVQSKTPNPAFRQVQAARAEKILRKAEIATAVKAVIREEIAVAPKIAVVPKVEPKSPSPVPVLTKSAPRLLRSDKKECPNCTGSVDSKLSRCRCGYEFPTSETLMPSLAMSEDERAEFAKLFSVP</sequence>
<name>A0A1F6U1V5_9PROT</name>
<feature type="region of interest" description="Disordered" evidence="1">
    <location>
        <begin position="170"/>
        <end position="193"/>
    </location>
</feature>
<evidence type="ECO:0000256" key="1">
    <source>
        <dbReference type="SAM" id="MobiDB-lite"/>
    </source>
</evidence>
<protein>
    <submittedName>
        <fullName evidence="2">Uncharacterized protein</fullName>
    </submittedName>
</protein>
<accession>A0A1F6U1V5</accession>
<evidence type="ECO:0000313" key="3">
    <source>
        <dbReference type="Proteomes" id="UP000179037"/>
    </source>
</evidence>
<dbReference type="Proteomes" id="UP000179037">
    <property type="component" value="Unassembled WGS sequence"/>
</dbReference>
<proteinExistence type="predicted"/>
<evidence type="ECO:0000313" key="2">
    <source>
        <dbReference type="EMBL" id="OGI51363.1"/>
    </source>
</evidence>
<dbReference type="EMBL" id="MFTC01000043">
    <property type="protein sequence ID" value="OGI51363.1"/>
    <property type="molecule type" value="Genomic_DNA"/>
</dbReference>